<name>A0A4Y2A5T1_ARAVE</name>
<evidence type="ECO:0000313" key="3">
    <source>
        <dbReference type="Proteomes" id="UP000499080"/>
    </source>
</evidence>
<gene>
    <name evidence="2" type="ORF">AVEN_235286_1</name>
</gene>
<evidence type="ECO:0000313" key="2">
    <source>
        <dbReference type="EMBL" id="GBL74294.1"/>
    </source>
</evidence>
<comment type="caution">
    <text evidence="2">The sequence shown here is derived from an EMBL/GenBank/DDBJ whole genome shotgun (WGS) entry which is preliminary data.</text>
</comment>
<accession>A0A4Y2A5T1</accession>
<evidence type="ECO:0000256" key="1">
    <source>
        <dbReference type="SAM" id="MobiDB-lite"/>
    </source>
</evidence>
<sequence length="92" mass="10354">MGCSPSQSSSAILVEPRRSPSINEMKSSDELPADSQKEEFLKEMIDDADVPNEEFLQDIHSTFGKGMQGLRVNSWIAEESSFPWCPTLSCRW</sequence>
<dbReference type="OrthoDB" id="10482462at2759"/>
<organism evidence="2 3">
    <name type="scientific">Araneus ventricosus</name>
    <name type="common">Orbweaver spider</name>
    <name type="synonym">Epeira ventricosa</name>
    <dbReference type="NCBI Taxonomy" id="182803"/>
    <lineage>
        <taxon>Eukaryota</taxon>
        <taxon>Metazoa</taxon>
        <taxon>Ecdysozoa</taxon>
        <taxon>Arthropoda</taxon>
        <taxon>Chelicerata</taxon>
        <taxon>Arachnida</taxon>
        <taxon>Araneae</taxon>
        <taxon>Araneomorphae</taxon>
        <taxon>Entelegynae</taxon>
        <taxon>Araneoidea</taxon>
        <taxon>Araneidae</taxon>
        <taxon>Araneus</taxon>
    </lineage>
</organism>
<feature type="compositionally biased region" description="Polar residues" evidence="1">
    <location>
        <begin position="1"/>
        <end position="11"/>
    </location>
</feature>
<feature type="region of interest" description="Disordered" evidence="1">
    <location>
        <begin position="1"/>
        <end position="34"/>
    </location>
</feature>
<keyword evidence="3" id="KW-1185">Reference proteome</keyword>
<reference evidence="2 3" key="1">
    <citation type="journal article" date="2019" name="Sci. Rep.">
        <title>Orb-weaving spider Araneus ventricosus genome elucidates the spidroin gene catalogue.</title>
        <authorList>
            <person name="Kono N."/>
            <person name="Nakamura H."/>
            <person name="Ohtoshi R."/>
            <person name="Moran D.A.P."/>
            <person name="Shinohara A."/>
            <person name="Yoshida Y."/>
            <person name="Fujiwara M."/>
            <person name="Mori M."/>
            <person name="Tomita M."/>
            <person name="Arakawa K."/>
        </authorList>
    </citation>
    <scope>NUCLEOTIDE SEQUENCE [LARGE SCALE GENOMIC DNA]</scope>
</reference>
<dbReference type="AlphaFoldDB" id="A0A4Y2A5T1"/>
<protein>
    <submittedName>
        <fullName evidence="2">Uncharacterized protein</fullName>
    </submittedName>
</protein>
<dbReference type="EMBL" id="BGPR01000005">
    <property type="protein sequence ID" value="GBL74294.1"/>
    <property type="molecule type" value="Genomic_DNA"/>
</dbReference>
<dbReference type="Proteomes" id="UP000499080">
    <property type="component" value="Unassembled WGS sequence"/>
</dbReference>
<proteinExistence type="predicted"/>